<gene>
    <name evidence="2" type="ORF">K1Y72_28780</name>
</gene>
<feature type="transmembrane region" description="Helical" evidence="1">
    <location>
        <begin position="78"/>
        <end position="96"/>
    </location>
</feature>
<feature type="transmembrane region" description="Helical" evidence="1">
    <location>
        <begin position="102"/>
        <end position="122"/>
    </location>
</feature>
<keyword evidence="3" id="KW-1185">Reference proteome</keyword>
<dbReference type="Proteomes" id="UP000774570">
    <property type="component" value="Unassembled WGS sequence"/>
</dbReference>
<evidence type="ECO:0000313" key="2">
    <source>
        <dbReference type="EMBL" id="MBW8486394.1"/>
    </source>
</evidence>
<name>A0ABS7G102_9ACTN</name>
<feature type="transmembrane region" description="Helical" evidence="1">
    <location>
        <begin position="317"/>
        <end position="336"/>
    </location>
</feature>
<dbReference type="SUPFAM" id="SSF103473">
    <property type="entry name" value="MFS general substrate transporter"/>
    <property type="match status" value="1"/>
</dbReference>
<feature type="transmembrane region" description="Helical" evidence="1">
    <location>
        <begin position="42"/>
        <end position="66"/>
    </location>
</feature>
<feature type="transmembrane region" description="Helical" evidence="1">
    <location>
        <begin position="12"/>
        <end position="36"/>
    </location>
</feature>
<keyword evidence="1" id="KW-0472">Membrane</keyword>
<dbReference type="Pfam" id="PF13347">
    <property type="entry name" value="MFS_2"/>
    <property type="match status" value="1"/>
</dbReference>
<protein>
    <submittedName>
        <fullName evidence="2">MFS transporter</fullName>
    </submittedName>
</protein>
<feature type="transmembrane region" description="Helical" evidence="1">
    <location>
        <begin position="357"/>
        <end position="382"/>
    </location>
</feature>
<comment type="caution">
    <text evidence="2">The sequence shown here is derived from an EMBL/GenBank/DDBJ whole genome shotgun (WGS) entry which is preliminary data.</text>
</comment>
<accession>A0ABS7G102</accession>
<sequence length="449" mass="47528">MITASLPRSVRLGYGAGSFCAGTFNSVPGLLLLYYMTNTLGTPAWAAGLAVFLPKPWDLVVGPLVGRLSDRSASRRPWLLAGAVLLPGLFVLLFAGTPLRGTAAAVYVGVCFLLTSSVFALFEVPYKAMPAEMTSDYHEQSSLLTWRMVFLGLATLLAGGLAPALVNVHGGDPTIEGYRLMGLVIGCVLLAAMLATYFGTARAPRAGADEGTTTLREQWRAARANKPYLRLTVFGSVQLAAVSMLLAAAPYLAAYSVGDPGSITTLFLAFIAPMLIAMPAWVRVSRRYDKRGAMFIAGALFATGGLLSLGIPAGGQVWAHLCVVVTGVGFAGLQMLQFSMLADTLHYDELRTGRRRAGMLTGLWTAVEAVIGGLGGLLYGWILSGAGFVPSEPDEPVVQPDSAVHAVLIGGTLVPALLMILALVLALRYRLTADDLERLRDAAHNEERA</sequence>
<evidence type="ECO:0000256" key="1">
    <source>
        <dbReference type="SAM" id="Phobius"/>
    </source>
</evidence>
<dbReference type="Gene3D" id="1.20.1250.20">
    <property type="entry name" value="MFS general substrate transporter like domains"/>
    <property type="match status" value="1"/>
</dbReference>
<feature type="transmembrane region" description="Helical" evidence="1">
    <location>
        <begin position="294"/>
        <end position="311"/>
    </location>
</feature>
<feature type="transmembrane region" description="Helical" evidence="1">
    <location>
        <begin position="402"/>
        <end position="427"/>
    </location>
</feature>
<proteinExistence type="predicted"/>
<dbReference type="PANTHER" id="PTHR11328:SF24">
    <property type="entry name" value="MAJOR FACILITATOR SUPERFAMILY (MFS) PROFILE DOMAIN-CONTAINING PROTEIN"/>
    <property type="match status" value="1"/>
</dbReference>
<dbReference type="InterPro" id="IPR039672">
    <property type="entry name" value="MFS_2"/>
</dbReference>
<dbReference type="PANTHER" id="PTHR11328">
    <property type="entry name" value="MAJOR FACILITATOR SUPERFAMILY DOMAIN-CONTAINING PROTEIN"/>
    <property type="match status" value="1"/>
</dbReference>
<keyword evidence="1" id="KW-0812">Transmembrane</keyword>
<feature type="transmembrane region" description="Helical" evidence="1">
    <location>
        <begin position="178"/>
        <end position="198"/>
    </location>
</feature>
<dbReference type="CDD" id="cd17332">
    <property type="entry name" value="MFS_MelB_like"/>
    <property type="match status" value="1"/>
</dbReference>
<evidence type="ECO:0000313" key="3">
    <source>
        <dbReference type="Proteomes" id="UP000774570"/>
    </source>
</evidence>
<keyword evidence="1" id="KW-1133">Transmembrane helix</keyword>
<dbReference type="RefSeq" id="WP_220169634.1">
    <property type="nucleotide sequence ID" value="NZ_JAIBOA010000023.1"/>
</dbReference>
<organism evidence="2 3">
    <name type="scientific">Actinomadura parmotrematis</name>
    <dbReference type="NCBI Taxonomy" id="2864039"/>
    <lineage>
        <taxon>Bacteria</taxon>
        <taxon>Bacillati</taxon>
        <taxon>Actinomycetota</taxon>
        <taxon>Actinomycetes</taxon>
        <taxon>Streptosporangiales</taxon>
        <taxon>Thermomonosporaceae</taxon>
        <taxon>Actinomadura</taxon>
    </lineage>
</organism>
<feature type="transmembrane region" description="Helical" evidence="1">
    <location>
        <begin position="143"/>
        <end position="166"/>
    </location>
</feature>
<dbReference type="EMBL" id="JAIBOA010000023">
    <property type="protein sequence ID" value="MBW8486394.1"/>
    <property type="molecule type" value="Genomic_DNA"/>
</dbReference>
<feature type="transmembrane region" description="Helical" evidence="1">
    <location>
        <begin position="263"/>
        <end position="282"/>
    </location>
</feature>
<dbReference type="InterPro" id="IPR036259">
    <property type="entry name" value="MFS_trans_sf"/>
</dbReference>
<feature type="transmembrane region" description="Helical" evidence="1">
    <location>
        <begin position="228"/>
        <end position="251"/>
    </location>
</feature>
<reference evidence="2 3" key="1">
    <citation type="submission" date="2021-07" db="EMBL/GenBank/DDBJ databases">
        <title>Actinomadura sp. PM05-2 isolated from lichen.</title>
        <authorList>
            <person name="Somphong A."/>
            <person name="Phongsopitanun W."/>
            <person name="Tanasupawat S."/>
            <person name="Peongsungnone V."/>
        </authorList>
    </citation>
    <scope>NUCLEOTIDE SEQUENCE [LARGE SCALE GENOMIC DNA]</scope>
    <source>
        <strain evidence="2 3">PM05-2</strain>
    </source>
</reference>